<dbReference type="InterPro" id="IPR017853">
    <property type="entry name" value="GH"/>
</dbReference>
<protein>
    <recommendedName>
        <fullName evidence="3">Glycosyl hydrolase family 13 catalytic domain-containing protein</fullName>
    </recommendedName>
</protein>
<dbReference type="AlphaFoldDB" id="A0A4P7NSZ3"/>
<dbReference type="Pfam" id="PF00128">
    <property type="entry name" value="Alpha-amylase"/>
    <property type="match status" value="1"/>
</dbReference>
<dbReference type="NCBIfam" id="NF006968">
    <property type="entry name" value="PRK09441.1-1"/>
    <property type="match status" value="1"/>
</dbReference>
<feature type="region of interest" description="Disordered" evidence="2">
    <location>
        <begin position="1"/>
        <end position="31"/>
    </location>
</feature>
<dbReference type="Gene3D" id="2.40.30.140">
    <property type="match status" value="1"/>
</dbReference>
<dbReference type="SUPFAM" id="SSF51445">
    <property type="entry name" value="(Trans)glycosidases"/>
    <property type="match status" value="1"/>
</dbReference>
<dbReference type="EMBL" id="CP034210">
    <property type="protein sequence ID" value="QBZ65510.1"/>
    <property type="molecule type" value="Genomic_DNA"/>
</dbReference>
<name>A0A4P7NSZ3_PYROR</name>
<evidence type="ECO:0000313" key="5">
    <source>
        <dbReference type="Proteomes" id="UP000294847"/>
    </source>
</evidence>
<organism evidence="4 5">
    <name type="scientific">Pyricularia oryzae</name>
    <name type="common">Rice blast fungus</name>
    <name type="synonym">Magnaporthe oryzae</name>
    <dbReference type="NCBI Taxonomy" id="318829"/>
    <lineage>
        <taxon>Eukaryota</taxon>
        <taxon>Fungi</taxon>
        <taxon>Dikarya</taxon>
        <taxon>Ascomycota</taxon>
        <taxon>Pezizomycotina</taxon>
        <taxon>Sordariomycetes</taxon>
        <taxon>Sordariomycetidae</taxon>
        <taxon>Magnaporthales</taxon>
        <taxon>Pyriculariaceae</taxon>
        <taxon>Pyricularia</taxon>
    </lineage>
</organism>
<dbReference type="NCBIfam" id="NF006969">
    <property type="entry name" value="PRK09441.1-2"/>
    <property type="match status" value="1"/>
</dbReference>
<dbReference type="GO" id="GO:0005975">
    <property type="term" value="P:carbohydrate metabolic process"/>
    <property type="evidence" value="ECO:0007669"/>
    <property type="project" value="InterPro"/>
</dbReference>
<proteinExistence type="inferred from homology"/>
<comment type="similarity">
    <text evidence="1">Belongs to the glycosyl hydrolase 13 family.</text>
</comment>
<dbReference type="Gene3D" id="2.60.40.1180">
    <property type="entry name" value="Golgi alpha-mannosidase II"/>
    <property type="match status" value="1"/>
</dbReference>
<evidence type="ECO:0000313" key="4">
    <source>
        <dbReference type="EMBL" id="QBZ65510.1"/>
    </source>
</evidence>
<dbReference type="Proteomes" id="UP000294847">
    <property type="component" value="Chromosome 7"/>
</dbReference>
<dbReference type="Gene3D" id="3.20.20.80">
    <property type="entry name" value="Glycosidases"/>
    <property type="match status" value="1"/>
</dbReference>
<gene>
    <name evidence="4" type="ORF">PoMZ_12471</name>
</gene>
<dbReference type="SMART" id="SM00642">
    <property type="entry name" value="Aamy"/>
    <property type="match status" value="1"/>
</dbReference>
<dbReference type="SUPFAM" id="SSF51011">
    <property type="entry name" value="Glycosyl hydrolase domain"/>
    <property type="match status" value="1"/>
</dbReference>
<sequence>MPAPAGTPVPRPPSTHPDGRTGDMDPAAAPSTRNETLFQGFEWHLPADKRHWRRLINLIPSLAPLGITKLWIPPACKGGGGAWSNGYDVYDLYDLGQFDQKGSRATKWGPRTDLDELVRAAGDAGIEMLFDAVLNHKAGADSTERVLATRVDPEDRRKQVDRPGEIEAWTKFDFPGRMDQYSSLRWNKAHFTGVDYDHATGEKAIWLFEGKKWAEDVNGEFGNYDYLMFADIDHSHPEVRSEFFKWAEWLNDQMLLGGLRLDAVKHISRGFVQELVAHLERLRDAQNKPPWFVVGEYFSDEVRDLDEYLEALDHRIRLFDVPLLKNFSRISFEPRPDLRTIFDGTLCASNPDNAVTFVASHDTQRGQTMDTPVAEWFVPIAYALILLRANTGTPCVFYGDLLGTLGPFSSPPVCGGQMLPKMLQARKSHAHGRQIDYFASAQTIGFVRFGGLAVVMNTGWQYAAQKMFVGVERARERWVDLLMGARGEVLVDANGYGDFWVGPRGVAVWILSQTLPYFIIGTRLEVDYKVVEMPSATRPRAFDPSASSVCHAAKAVKTQEILKHIPAVLMLEANAACVVIPRKSMGTLGSEPAIPPASPPITLSLRSTEIHVNPLARRPATRSRASEFWS</sequence>
<evidence type="ECO:0000259" key="3">
    <source>
        <dbReference type="SMART" id="SM00642"/>
    </source>
</evidence>
<reference evidence="4 5" key="1">
    <citation type="journal article" date="2019" name="Mol. Biol. Evol.">
        <title>Blast fungal genomes show frequent chromosomal changes, gene gains and losses, and effector gene turnover.</title>
        <authorList>
            <person name="Gomez Luciano L.B."/>
            <person name="Jason Tsai I."/>
            <person name="Chuma I."/>
            <person name="Tosa Y."/>
            <person name="Chen Y.H."/>
            <person name="Li J.Y."/>
            <person name="Li M.Y."/>
            <person name="Jade Lu M.Y."/>
            <person name="Nakayashiki H."/>
            <person name="Li W.H."/>
        </authorList>
    </citation>
    <scope>NUCLEOTIDE SEQUENCE [LARGE SCALE GENOMIC DNA]</scope>
    <source>
        <strain evidence="4">MZ5-1-6</strain>
    </source>
</reference>
<dbReference type="InterPro" id="IPR013780">
    <property type="entry name" value="Glyco_hydro_b"/>
</dbReference>
<feature type="compositionally biased region" description="Pro residues" evidence="2">
    <location>
        <begin position="1"/>
        <end position="15"/>
    </location>
</feature>
<dbReference type="PANTHER" id="PTHR43447">
    <property type="entry name" value="ALPHA-AMYLASE"/>
    <property type="match status" value="1"/>
</dbReference>
<evidence type="ECO:0000256" key="1">
    <source>
        <dbReference type="ARBA" id="ARBA00008061"/>
    </source>
</evidence>
<dbReference type="InterPro" id="IPR006047">
    <property type="entry name" value="GH13_cat_dom"/>
</dbReference>
<evidence type="ECO:0000256" key="2">
    <source>
        <dbReference type="SAM" id="MobiDB-lite"/>
    </source>
</evidence>
<feature type="domain" description="Glycosyl hydrolase family 13 catalytic" evidence="3">
    <location>
        <begin position="35"/>
        <end position="426"/>
    </location>
</feature>
<accession>A0A4P7NSZ3</accession>
<dbReference type="CDD" id="cd11318">
    <property type="entry name" value="AmyAc_bac_fung_AmyA"/>
    <property type="match status" value="1"/>
</dbReference>